<dbReference type="Gene3D" id="3.60.130.30">
    <property type="match status" value="1"/>
</dbReference>
<keyword evidence="2" id="KW-1185">Reference proteome</keyword>
<feature type="non-terminal residue" evidence="1">
    <location>
        <position position="278"/>
    </location>
</feature>
<comment type="caution">
    <text evidence="1">The sequence shown here is derived from an EMBL/GenBank/DDBJ whole genome shotgun (WGS) entry which is preliminary data.</text>
</comment>
<sequence length="278" mass="30829">SPSRNPLLILDREGRIICSFIGTPEDPEWADIVAEAVAAMNKAREAGLRENSFDRASRRHRRGTFFTLAGGVSHGGGQKVHPGMLVHSRSQRRLLMDLLNNKAIRRICGFQSSGFRTFGPKMFKQYVVTLKALFEHMPHLEHNFTNSVFPVVTFDLGPDSVTFEHLDFHNNPLGWCGITNGGAFDPKRSAHIYLKQLKLVIEFPPAASTLIPSAIIDHGNTPLAAGETRCSITQYAAGGLFRYVKYGFKTAEELLAQPGGRELKMKLDGERGERPGWG</sequence>
<gene>
    <name evidence="1" type="ORF">B0H17DRAFT_960020</name>
</gene>
<proteinExistence type="predicted"/>
<organism evidence="1 2">
    <name type="scientific">Mycena rosella</name>
    <name type="common">Pink bonnet</name>
    <name type="synonym">Agaricus rosellus</name>
    <dbReference type="NCBI Taxonomy" id="1033263"/>
    <lineage>
        <taxon>Eukaryota</taxon>
        <taxon>Fungi</taxon>
        <taxon>Dikarya</taxon>
        <taxon>Basidiomycota</taxon>
        <taxon>Agaricomycotina</taxon>
        <taxon>Agaricomycetes</taxon>
        <taxon>Agaricomycetidae</taxon>
        <taxon>Agaricales</taxon>
        <taxon>Marasmiineae</taxon>
        <taxon>Mycenaceae</taxon>
        <taxon>Mycena</taxon>
    </lineage>
</organism>
<accession>A0AAD7FTU2</accession>
<dbReference type="AlphaFoldDB" id="A0AAD7FTU2"/>
<protein>
    <submittedName>
        <fullName evidence="1">Uncharacterized protein</fullName>
    </submittedName>
</protein>
<evidence type="ECO:0000313" key="1">
    <source>
        <dbReference type="EMBL" id="KAJ7642868.1"/>
    </source>
</evidence>
<dbReference type="EMBL" id="JARKIE010000413">
    <property type="protein sequence ID" value="KAJ7642868.1"/>
    <property type="molecule type" value="Genomic_DNA"/>
</dbReference>
<name>A0AAD7FTU2_MYCRO</name>
<evidence type="ECO:0000313" key="2">
    <source>
        <dbReference type="Proteomes" id="UP001221757"/>
    </source>
</evidence>
<dbReference type="Proteomes" id="UP001221757">
    <property type="component" value="Unassembled WGS sequence"/>
</dbReference>
<reference evidence="1" key="1">
    <citation type="submission" date="2023-03" db="EMBL/GenBank/DDBJ databases">
        <title>Massive genome expansion in bonnet fungi (Mycena s.s.) driven by repeated elements and novel gene families across ecological guilds.</title>
        <authorList>
            <consortium name="Lawrence Berkeley National Laboratory"/>
            <person name="Harder C.B."/>
            <person name="Miyauchi S."/>
            <person name="Viragh M."/>
            <person name="Kuo A."/>
            <person name="Thoen E."/>
            <person name="Andreopoulos B."/>
            <person name="Lu D."/>
            <person name="Skrede I."/>
            <person name="Drula E."/>
            <person name="Henrissat B."/>
            <person name="Morin E."/>
            <person name="Kohler A."/>
            <person name="Barry K."/>
            <person name="LaButti K."/>
            <person name="Morin E."/>
            <person name="Salamov A."/>
            <person name="Lipzen A."/>
            <person name="Mereny Z."/>
            <person name="Hegedus B."/>
            <person name="Baldrian P."/>
            <person name="Stursova M."/>
            <person name="Weitz H."/>
            <person name="Taylor A."/>
            <person name="Grigoriev I.V."/>
            <person name="Nagy L.G."/>
            <person name="Martin F."/>
            <person name="Kauserud H."/>
        </authorList>
    </citation>
    <scope>NUCLEOTIDE SEQUENCE</scope>
    <source>
        <strain evidence="1">CBHHK067</strain>
    </source>
</reference>